<dbReference type="InterPro" id="IPR029063">
    <property type="entry name" value="SAM-dependent_MTases_sf"/>
</dbReference>
<comment type="caution">
    <text evidence="1">The sequence shown here is derived from an EMBL/GenBank/DDBJ whole genome shotgun (WGS) entry which is preliminary data.</text>
</comment>
<evidence type="ECO:0000313" key="2">
    <source>
        <dbReference type="Proteomes" id="UP000760494"/>
    </source>
</evidence>
<name>A0A9Q9RJL0_FUSFU</name>
<dbReference type="SUPFAM" id="SSF53335">
    <property type="entry name" value="S-adenosyl-L-methionine-dependent methyltransferases"/>
    <property type="match status" value="1"/>
</dbReference>
<dbReference type="EMBL" id="CABFJX010000168">
    <property type="protein sequence ID" value="VTT66388.1"/>
    <property type="molecule type" value="Genomic_DNA"/>
</dbReference>
<organism evidence="1 2">
    <name type="scientific">Fusarium fujikuroi</name>
    <name type="common">Bakanae and foot rot disease fungus</name>
    <name type="synonym">Gibberella fujikuroi</name>
    <dbReference type="NCBI Taxonomy" id="5127"/>
    <lineage>
        <taxon>Eukaryota</taxon>
        <taxon>Fungi</taxon>
        <taxon>Dikarya</taxon>
        <taxon>Ascomycota</taxon>
        <taxon>Pezizomycotina</taxon>
        <taxon>Sordariomycetes</taxon>
        <taxon>Hypocreomycetidae</taxon>
        <taxon>Hypocreales</taxon>
        <taxon>Nectriaceae</taxon>
        <taxon>Fusarium</taxon>
        <taxon>Fusarium fujikuroi species complex</taxon>
    </lineage>
</organism>
<reference evidence="1" key="1">
    <citation type="submission" date="2019-05" db="EMBL/GenBank/DDBJ databases">
        <authorList>
            <person name="Piombo E."/>
        </authorList>
    </citation>
    <scope>NUCLEOTIDE SEQUENCE</scope>
    <source>
        <strain evidence="1">C2S</strain>
    </source>
</reference>
<dbReference type="AlphaFoldDB" id="A0A9Q9RJL0"/>
<dbReference type="Pfam" id="PF13489">
    <property type="entry name" value="Methyltransf_23"/>
    <property type="match status" value="1"/>
</dbReference>
<dbReference type="Proteomes" id="UP000760494">
    <property type="component" value="Unassembled WGS sequence"/>
</dbReference>
<accession>A0A9Q9RJL0</accession>
<protein>
    <submittedName>
        <fullName evidence="1">Uncharacterized protein</fullName>
    </submittedName>
</protein>
<dbReference type="Gene3D" id="3.40.50.150">
    <property type="entry name" value="Vaccinia Virus protein VP39"/>
    <property type="match status" value="1"/>
</dbReference>
<gene>
    <name evidence="1" type="ORF">C2S_6410</name>
</gene>
<proteinExistence type="predicted"/>
<dbReference type="CDD" id="cd02440">
    <property type="entry name" value="AdoMet_MTases"/>
    <property type="match status" value="1"/>
</dbReference>
<evidence type="ECO:0000313" key="1">
    <source>
        <dbReference type="EMBL" id="VTT66388.1"/>
    </source>
</evidence>
<sequence length="242" mass="27441">MDLVHHIYSLLLAGKLHTAPIDKPQRVLDLGTGTGIWAIDFAEVPANCAFEVDDFEDPWVYKKPFDYIHARELEGCIGNEQQFFDRAFENLNGGGYLELQAQRGFFMSDDDSIKKAVNAEVWAEAVRDSSNKFGKPIDCAMNWKDKVIKAGFVDVYEEVRKLIMRQIPIGAWPKDPVLKEVGKCQVVQSCAAIDSYTPMLLEKVLGWGKEETQVLMAKAKGELRNPSIHLYLPVYFIWGRKP</sequence>